<evidence type="ECO:0000313" key="14">
    <source>
        <dbReference type="RefSeq" id="XP_050922595.1"/>
    </source>
</evidence>
<dbReference type="RefSeq" id="XP_050922590.1">
    <property type="nucleotide sequence ID" value="XM_051066633.1"/>
</dbReference>
<feature type="domain" description="ITPR-interacting" evidence="4">
    <location>
        <begin position="165"/>
        <end position="310"/>
    </location>
</feature>
<dbReference type="RefSeq" id="XP_050922589.1">
    <property type="nucleotide sequence ID" value="XM_051066632.1"/>
</dbReference>
<evidence type="ECO:0000313" key="7">
    <source>
        <dbReference type="RefSeq" id="XP_050922588.1"/>
    </source>
</evidence>
<dbReference type="Pfam" id="PF14722">
    <property type="entry name" value="KRAP_IP3R_bind"/>
    <property type="match status" value="1"/>
</dbReference>
<feature type="region of interest" description="Disordered" evidence="3">
    <location>
        <begin position="556"/>
        <end position="657"/>
    </location>
</feature>
<feature type="compositionally biased region" description="Basic and acidic residues" evidence="3">
    <location>
        <begin position="622"/>
        <end position="636"/>
    </location>
</feature>
<evidence type="ECO:0000259" key="4">
    <source>
        <dbReference type="SMART" id="SM01257"/>
    </source>
</evidence>
<dbReference type="OrthoDB" id="6088188at2759"/>
<feature type="compositionally biased region" description="Polar residues" evidence="3">
    <location>
        <begin position="561"/>
        <end position="572"/>
    </location>
</feature>
<accession>A0A4W6D5N9</accession>
<dbReference type="Proteomes" id="UP000694890">
    <property type="component" value="Linkage group LG24"/>
</dbReference>
<evidence type="ECO:0000313" key="13">
    <source>
        <dbReference type="RefSeq" id="XP_050922594.1"/>
    </source>
</evidence>
<dbReference type="RefSeq" id="XP_050922588.1">
    <property type="nucleotide sequence ID" value="XM_051066631.1"/>
</dbReference>
<organism evidence="5 6">
    <name type="scientific">Lates calcarifer</name>
    <name type="common">Barramundi</name>
    <name type="synonym">Holocentrus calcarifer</name>
    <dbReference type="NCBI Taxonomy" id="8187"/>
    <lineage>
        <taxon>Eukaryota</taxon>
        <taxon>Metazoa</taxon>
        <taxon>Chordata</taxon>
        <taxon>Craniata</taxon>
        <taxon>Vertebrata</taxon>
        <taxon>Euteleostomi</taxon>
        <taxon>Actinopterygii</taxon>
        <taxon>Neopterygii</taxon>
        <taxon>Teleostei</taxon>
        <taxon>Neoteleostei</taxon>
        <taxon>Acanthomorphata</taxon>
        <taxon>Carangaria</taxon>
        <taxon>Carangaria incertae sedis</taxon>
        <taxon>Centropomidae</taxon>
        <taxon>Lates</taxon>
    </lineage>
</organism>
<evidence type="ECO:0000256" key="3">
    <source>
        <dbReference type="SAM" id="MobiDB-lite"/>
    </source>
</evidence>
<dbReference type="InterPro" id="IPR029326">
    <property type="entry name" value="SSFA2_C"/>
</dbReference>
<dbReference type="Pfam" id="PF14723">
    <property type="entry name" value="SSFA2_C"/>
    <property type="match status" value="1"/>
</dbReference>
<feature type="region of interest" description="Disordered" evidence="3">
    <location>
        <begin position="82"/>
        <end position="102"/>
    </location>
</feature>
<dbReference type="RefSeq" id="XP_050922591.1">
    <property type="nucleotide sequence ID" value="XM_051066634.1"/>
</dbReference>
<dbReference type="RefSeq" id="XP_050922594.1">
    <property type="nucleotide sequence ID" value="XM_051066637.1"/>
</dbReference>
<sequence length="1493" mass="161162">MSAAACVALSVSSCAGGTSAYSLHLLQRLLAAGISLAAQDSVEPGIIWVTSVAQFPFMATDGAVAKRANLVASKLQWGLKDLPESNTGHDQEAQGSSSQNNVRKWLTTTVTEEDAKCEPLTEATELVRRNPSSDDDLALGVEASLYGKQGVRTVQQFLRWSRSSSALSRWNSFSSATSGHSGPLSVMEVLNLWNDDPEEVLLDLGFGCDEPDLSGRIPARFINYQSQARGINLQVFLEAQKNRIDLENPDVSNRFRQLEVLQQVTTAFSSLVGSSSSSALRAAQGKDLPPEAQERRRRMGMLFRRASKKSLSQVHNYKSQDLTTPNATSSPCAASESSQPPPYLGDKKIPLKRFKPGLLETACLSPLAEEQGTGPEPQSQPHMVFFTGQEGPLRSGPLREGHPLTANASAERKKSPGQASESFEMEEIHSFDDSSVTGSYTGGAENLVRGVIRTNSCQSDSSGFLEEPFILSLPQQTSPGPDLIKALSELSGGSTESQSGDRQGSPSSSSPHNTSSHLISSSLISSGVDNSLLSSPCASPEPSLVLNSSPPLCLPKHDLQSSDMETPLNQDQCAPASLSESVFEYDPPRSSSPKPQNETLPQSPTRSRSPTSSPAQASSLLRESEDIKPDNKDRPCPHLSTPPHDSEGTAFSTFSSVPPSPAPSLDCLFSDLIAINSTQPDFSFESPGNTLPERTEVALHENSLSGSGILSPLLPSSPYLPPFGPDFLCPCSFDSAPLIDSLSQSPENNQKDSVFSDSDGIDLSETPTDTLKEKDETPSSLSFQLDKDNPSIPSPLVLDSCKFEEGCSTLPCLALDPSIPACQSALSSQSHDPDDLIGPAAGKISDLTEQSISHEGQSCSHEENTDTTPASAVQDVIHIKTDHLALDIEDTHQRNERGEDERQTDTVQTGDTVVYISDTESSADLLEGSRLTSEEVCNQMEVDPQVPSCSLHDEPSTEIKQEELRKTCQRDINGTKNDSVLHEVPEVDSKMEVGAKKLIKIESLDQVFETSVDGSEGEYGDVDAFFQQLDSEGQVYWAEPIQVSSPAHAGFESDSFEASDGSPGDSVSSMGKATSLCLSSSATMDTDQSSGNPSASLDTPSSLALASFQSPPGTPDLKPSSRSVSVQMSSSLSSHIVHRKDVPYMTDSKRTPLPSVPPLDTSTPFRAVQAWTDVQIQRNALINKFSHGALHANPNELTMSVGASEMTQRPTLIFSSSPSFPLLSNDPGVARNYQTLSVSVDTGLWPDMEEEVDRNGNEDEKFWEGNHAANMACCCSCDHQCTCCTQKSCNKQHTLGNITYSLGDLEEMMLCLQQFCSVLSNMEEQLSEDQASVYSALSEQDREKVRDIEELRRAVKQEAQELEMQLNDLAHHYDDSLKMKMHRLLDEQSLLCSQLRVFLPGAVPTSSSPTPNRTVATQCCLLPWSAPADMQGDHVSSWSAWNVDSPNQSPHGSESICQGLGCSPTKADKLDIVGLLQKLKESLRHSVNTDSLE</sequence>
<feature type="compositionally biased region" description="Basic and acidic residues" evidence="3">
    <location>
        <begin position="82"/>
        <end position="92"/>
    </location>
</feature>
<keyword evidence="1 2" id="KW-0175">Coiled coil</keyword>
<dbReference type="Ensembl" id="ENSLCAT00010020475.1">
    <property type="protein sequence ID" value="ENSLCAP00010020037.1"/>
    <property type="gene ID" value="ENSLCAG00010009462.1"/>
</dbReference>
<reference evidence="7 8" key="2">
    <citation type="submission" date="2025-04" db="UniProtKB">
        <authorList>
            <consortium name="RefSeq"/>
        </authorList>
    </citation>
    <scope>IDENTIFICATION</scope>
    <source>
        <tissue evidence="7 8">Brain</tissue>
    </source>
</reference>
<dbReference type="PANTHER" id="PTHR17469">
    <property type="entry name" value="SPERM SPECIFIC ANTIGEN 2-RELATED"/>
    <property type="match status" value="1"/>
</dbReference>
<dbReference type="SMART" id="SM01257">
    <property type="entry name" value="KRAP_IP3R_bind"/>
    <property type="match status" value="1"/>
</dbReference>
<reference evidence="6" key="1">
    <citation type="submission" date="2015-09" db="EMBL/GenBank/DDBJ databases">
        <authorList>
            <person name="Sai Rama Sridatta P."/>
        </authorList>
    </citation>
    <scope>NUCLEOTIDE SEQUENCE [LARGE SCALE GENOMIC DNA]</scope>
</reference>
<feature type="region of interest" description="Disordered" evidence="3">
    <location>
        <begin position="368"/>
        <end position="424"/>
    </location>
</feature>
<feature type="compositionally biased region" description="Low complexity" evidence="3">
    <location>
        <begin position="497"/>
        <end position="519"/>
    </location>
</feature>
<evidence type="ECO:0000313" key="12">
    <source>
        <dbReference type="RefSeq" id="XP_050922593.1"/>
    </source>
</evidence>
<dbReference type="InParanoid" id="A0A4W6D5N9"/>
<keyword evidence="6" id="KW-1185">Reference proteome</keyword>
<feature type="region of interest" description="Disordered" evidence="3">
    <location>
        <begin position="473"/>
        <end position="519"/>
    </location>
</feature>
<feature type="compositionally biased region" description="Low complexity" evidence="3">
    <location>
        <begin position="601"/>
        <end position="619"/>
    </location>
</feature>
<dbReference type="GO" id="GO:0005102">
    <property type="term" value="F:signaling receptor binding"/>
    <property type="evidence" value="ECO:0007669"/>
    <property type="project" value="InterPro"/>
</dbReference>
<evidence type="ECO:0000313" key="6">
    <source>
        <dbReference type="Proteomes" id="UP000314980"/>
    </source>
</evidence>
<feature type="region of interest" description="Disordered" evidence="3">
    <location>
        <begin position="740"/>
        <end position="789"/>
    </location>
</feature>
<feature type="coiled-coil region" evidence="2">
    <location>
        <begin position="1338"/>
        <end position="1372"/>
    </location>
</feature>
<feature type="compositionally biased region" description="Polar residues" evidence="3">
    <location>
        <begin position="309"/>
        <end position="338"/>
    </location>
</feature>
<dbReference type="RefSeq" id="XP_050922595.1">
    <property type="nucleotide sequence ID" value="XM_051066638.1"/>
</dbReference>
<evidence type="ECO:0000256" key="2">
    <source>
        <dbReference type="SAM" id="Coils"/>
    </source>
</evidence>
<feature type="region of interest" description="Disordered" evidence="3">
    <location>
        <begin position="308"/>
        <end position="349"/>
    </location>
</feature>
<feature type="region of interest" description="Disordered" evidence="3">
    <location>
        <begin position="1052"/>
        <end position="1132"/>
    </location>
</feature>
<reference evidence="5" key="3">
    <citation type="submission" date="2025-05" db="UniProtKB">
        <authorList>
            <consortium name="Ensembl"/>
        </authorList>
    </citation>
    <scope>IDENTIFICATION</scope>
</reference>
<name>A0A4W6D5N9_LATCA</name>
<feature type="compositionally biased region" description="Polar residues" evidence="3">
    <location>
        <begin position="589"/>
        <end position="600"/>
    </location>
</feature>
<dbReference type="PANTHER" id="PTHR17469:SF14">
    <property type="entry name" value="PROTEIN ITPRID1"/>
    <property type="match status" value="1"/>
</dbReference>
<evidence type="ECO:0000313" key="5">
    <source>
        <dbReference type="Ensembl" id="ENSLCAP00010020037.1"/>
    </source>
</evidence>
<feature type="compositionally biased region" description="Polar residues" evidence="3">
    <location>
        <begin position="1065"/>
        <end position="1111"/>
    </location>
</feature>
<feature type="compositionally biased region" description="Polar residues" evidence="3">
    <location>
        <begin position="93"/>
        <end position="102"/>
    </location>
</feature>
<feature type="compositionally biased region" description="Low complexity" evidence="3">
    <location>
        <begin position="1120"/>
        <end position="1132"/>
    </location>
</feature>
<proteinExistence type="predicted"/>
<evidence type="ECO:0000256" key="1">
    <source>
        <dbReference type="ARBA" id="ARBA00023054"/>
    </source>
</evidence>
<feature type="compositionally biased region" description="Polar residues" evidence="3">
    <location>
        <begin position="741"/>
        <end position="756"/>
    </location>
</feature>
<evidence type="ECO:0000313" key="8">
    <source>
        <dbReference type="RefSeq" id="XP_050922589.1"/>
    </source>
</evidence>
<evidence type="ECO:0000313" key="10">
    <source>
        <dbReference type="RefSeq" id="XP_050922591.1"/>
    </source>
</evidence>
<dbReference type="RefSeq" id="XP_050922593.1">
    <property type="nucleotide sequence ID" value="XM_051066636.1"/>
</dbReference>
<dbReference type="InterPro" id="IPR043444">
    <property type="entry name" value="TESPA1-like"/>
</dbReference>
<evidence type="ECO:0000313" key="15">
    <source>
        <dbReference type="RefSeq" id="XP_050922596.1"/>
    </source>
</evidence>
<gene>
    <name evidence="5 7 8 9 10 11 12 13 14 15" type="primary">itprid1</name>
</gene>
<dbReference type="GeneID" id="108899942"/>
<evidence type="ECO:0000313" key="9">
    <source>
        <dbReference type="RefSeq" id="XP_050922590.1"/>
    </source>
</evidence>
<dbReference type="GeneTree" id="ENSGT00940000161762"/>
<dbReference type="RefSeq" id="XP_050922596.1">
    <property type="nucleotide sequence ID" value="XM_051066639.1"/>
</dbReference>
<dbReference type="RefSeq" id="XP_050922592.1">
    <property type="nucleotide sequence ID" value="XM_051066635.1"/>
</dbReference>
<evidence type="ECO:0000313" key="11">
    <source>
        <dbReference type="RefSeq" id="XP_050922592.1"/>
    </source>
</evidence>
<dbReference type="STRING" id="8187.ENSLCAP00010020037"/>
<protein>
    <submittedName>
        <fullName evidence="7 10">Uncharacterized protein itprid1 isoform X1</fullName>
    </submittedName>
    <submittedName>
        <fullName evidence="8">Uncharacterized protein itprid1 isoform X2</fullName>
    </submittedName>
    <submittedName>
        <fullName evidence="9">Uncharacterized protein itprid1 isoform X3</fullName>
    </submittedName>
    <submittedName>
        <fullName evidence="14">Uncharacterized protein itprid1 isoform X4</fullName>
    </submittedName>
    <submittedName>
        <fullName evidence="15">Uncharacterized protein itprid1 isoform X5</fullName>
    </submittedName>
</protein>
<dbReference type="Proteomes" id="UP000314980">
    <property type="component" value="Unassembled WGS sequence"/>
</dbReference>
<dbReference type="InterPro" id="IPR029325">
    <property type="entry name" value="ITPR-bd"/>
</dbReference>